<keyword evidence="3" id="KW-1185">Reference proteome</keyword>
<dbReference type="Proteomes" id="UP001286313">
    <property type="component" value="Unassembled WGS sequence"/>
</dbReference>
<gene>
    <name evidence="2" type="ORF">Pcinc_027580</name>
</gene>
<evidence type="ECO:0000313" key="2">
    <source>
        <dbReference type="EMBL" id="KAK3866914.1"/>
    </source>
</evidence>
<proteinExistence type="predicted"/>
<sequence length="126" mass="13374">MNASDNKVLQQHTNYKHGGHNMATASYVASHMGTTTRDFYRASGCGRGYGLCYPLGLVYHALGILVATPYHACDGERAADDATTSVCPPLHKRTYTVHVKGSRQARRKLQEAGDCDGGDGGGGGDT</sequence>
<organism evidence="2 3">
    <name type="scientific">Petrolisthes cinctipes</name>
    <name type="common">Flat porcelain crab</name>
    <dbReference type="NCBI Taxonomy" id="88211"/>
    <lineage>
        <taxon>Eukaryota</taxon>
        <taxon>Metazoa</taxon>
        <taxon>Ecdysozoa</taxon>
        <taxon>Arthropoda</taxon>
        <taxon>Crustacea</taxon>
        <taxon>Multicrustacea</taxon>
        <taxon>Malacostraca</taxon>
        <taxon>Eumalacostraca</taxon>
        <taxon>Eucarida</taxon>
        <taxon>Decapoda</taxon>
        <taxon>Pleocyemata</taxon>
        <taxon>Anomura</taxon>
        <taxon>Galatheoidea</taxon>
        <taxon>Porcellanidae</taxon>
        <taxon>Petrolisthes</taxon>
    </lineage>
</organism>
<dbReference type="EMBL" id="JAWQEG010003313">
    <property type="protein sequence ID" value="KAK3866914.1"/>
    <property type="molecule type" value="Genomic_DNA"/>
</dbReference>
<comment type="caution">
    <text evidence="2">The sequence shown here is derived from an EMBL/GenBank/DDBJ whole genome shotgun (WGS) entry which is preliminary data.</text>
</comment>
<feature type="compositionally biased region" description="Basic residues" evidence="1">
    <location>
        <begin position="98"/>
        <end position="107"/>
    </location>
</feature>
<evidence type="ECO:0000313" key="3">
    <source>
        <dbReference type="Proteomes" id="UP001286313"/>
    </source>
</evidence>
<reference evidence="2" key="1">
    <citation type="submission" date="2023-10" db="EMBL/GenBank/DDBJ databases">
        <title>Genome assemblies of two species of porcelain crab, Petrolisthes cinctipes and Petrolisthes manimaculis (Anomura: Porcellanidae).</title>
        <authorList>
            <person name="Angst P."/>
        </authorList>
    </citation>
    <scope>NUCLEOTIDE SEQUENCE</scope>
    <source>
        <strain evidence="2">PB745_01</strain>
        <tissue evidence="2">Gill</tissue>
    </source>
</reference>
<protein>
    <submittedName>
        <fullName evidence="2">Uncharacterized protein</fullName>
    </submittedName>
</protein>
<name>A0AAE1F4R9_PETCI</name>
<accession>A0AAE1F4R9</accession>
<dbReference type="AlphaFoldDB" id="A0AAE1F4R9"/>
<feature type="region of interest" description="Disordered" evidence="1">
    <location>
        <begin position="98"/>
        <end position="126"/>
    </location>
</feature>
<evidence type="ECO:0000256" key="1">
    <source>
        <dbReference type="SAM" id="MobiDB-lite"/>
    </source>
</evidence>